<comment type="caution">
    <text evidence="8">The sequence shown here is derived from an EMBL/GenBank/DDBJ whole genome shotgun (WGS) entry which is preliminary data.</text>
</comment>
<evidence type="ECO:0000256" key="6">
    <source>
        <dbReference type="SAM" id="MobiDB-lite"/>
    </source>
</evidence>
<keyword evidence="3" id="KW-0862">Zinc</keyword>
<keyword evidence="1" id="KW-0479">Metal-binding</keyword>
<dbReference type="OrthoDB" id="3687356at2759"/>
<evidence type="ECO:0000313" key="9">
    <source>
        <dbReference type="Proteomes" id="UP000813461"/>
    </source>
</evidence>
<protein>
    <recommendedName>
        <fullName evidence="7">RING-type domain-containing protein</fullName>
    </recommendedName>
</protein>
<evidence type="ECO:0000313" key="8">
    <source>
        <dbReference type="EMBL" id="KAH7080994.1"/>
    </source>
</evidence>
<name>A0A8K0R2V8_9PLEO</name>
<sequence length="243" mass="27473">MTTPSNRARFWTEEIKVLPKDHYITAQSMCNICHDAHEADTVEPDETVFLEGTDTKFSRSEVIETIACHHSFHSQCLHIWLQGLATDGREGTCPKCRHVLVRSHTIDLRVPRLDSDNISRLDAAIEHFDRLRSQYAELRRRHRETRESWARLTHDVHRMNRDEAYIEHTMERGRLALNELAIQFGVPPSASLAPIEPLSPSSGSTSAGRTHHSTQPVAPVSTDVVGPNPRGTTESEDGDLERS</sequence>
<feature type="domain" description="RING-type" evidence="7">
    <location>
        <begin position="30"/>
        <end position="97"/>
    </location>
</feature>
<proteinExistence type="predicted"/>
<feature type="compositionally biased region" description="Acidic residues" evidence="6">
    <location>
        <begin position="234"/>
        <end position="243"/>
    </location>
</feature>
<dbReference type="PROSITE" id="PS50089">
    <property type="entry name" value="ZF_RING_2"/>
    <property type="match status" value="1"/>
</dbReference>
<dbReference type="SUPFAM" id="SSF57850">
    <property type="entry name" value="RING/U-box"/>
    <property type="match status" value="1"/>
</dbReference>
<reference evidence="8" key="1">
    <citation type="journal article" date="2021" name="Nat. Commun.">
        <title>Genetic determinants of endophytism in the Arabidopsis root mycobiome.</title>
        <authorList>
            <person name="Mesny F."/>
            <person name="Miyauchi S."/>
            <person name="Thiergart T."/>
            <person name="Pickel B."/>
            <person name="Atanasova L."/>
            <person name="Karlsson M."/>
            <person name="Huettel B."/>
            <person name="Barry K.W."/>
            <person name="Haridas S."/>
            <person name="Chen C."/>
            <person name="Bauer D."/>
            <person name="Andreopoulos W."/>
            <person name="Pangilinan J."/>
            <person name="LaButti K."/>
            <person name="Riley R."/>
            <person name="Lipzen A."/>
            <person name="Clum A."/>
            <person name="Drula E."/>
            <person name="Henrissat B."/>
            <person name="Kohler A."/>
            <person name="Grigoriev I.V."/>
            <person name="Martin F.M."/>
            <person name="Hacquard S."/>
        </authorList>
    </citation>
    <scope>NUCLEOTIDE SEQUENCE</scope>
    <source>
        <strain evidence="8">MPI-SDFR-AT-0120</strain>
    </source>
</reference>
<feature type="region of interest" description="Disordered" evidence="6">
    <location>
        <begin position="193"/>
        <end position="243"/>
    </location>
</feature>
<evidence type="ECO:0000256" key="3">
    <source>
        <dbReference type="ARBA" id="ARBA00022833"/>
    </source>
</evidence>
<dbReference type="Gene3D" id="3.30.40.10">
    <property type="entry name" value="Zinc/RING finger domain, C3HC4 (zinc finger)"/>
    <property type="match status" value="1"/>
</dbReference>
<dbReference type="InterPro" id="IPR001841">
    <property type="entry name" value="Znf_RING"/>
</dbReference>
<keyword evidence="2 4" id="KW-0863">Zinc-finger</keyword>
<keyword evidence="5" id="KW-0175">Coiled coil</keyword>
<organism evidence="8 9">
    <name type="scientific">Paraphoma chrysanthemicola</name>
    <dbReference type="NCBI Taxonomy" id="798071"/>
    <lineage>
        <taxon>Eukaryota</taxon>
        <taxon>Fungi</taxon>
        <taxon>Dikarya</taxon>
        <taxon>Ascomycota</taxon>
        <taxon>Pezizomycotina</taxon>
        <taxon>Dothideomycetes</taxon>
        <taxon>Pleosporomycetidae</taxon>
        <taxon>Pleosporales</taxon>
        <taxon>Pleosporineae</taxon>
        <taxon>Phaeosphaeriaceae</taxon>
        <taxon>Paraphoma</taxon>
    </lineage>
</organism>
<dbReference type="AlphaFoldDB" id="A0A8K0R2V8"/>
<evidence type="ECO:0000259" key="7">
    <source>
        <dbReference type="PROSITE" id="PS50089"/>
    </source>
</evidence>
<evidence type="ECO:0000256" key="1">
    <source>
        <dbReference type="ARBA" id="ARBA00022723"/>
    </source>
</evidence>
<dbReference type="InterPro" id="IPR013083">
    <property type="entry name" value="Znf_RING/FYVE/PHD"/>
</dbReference>
<dbReference type="InterPro" id="IPR018957">
    <property type="entry name" value="Znf_C3HC4_RING-type"/>
</dbReference>
<dbReference type="Pfam" id="PF00097">
    <property type="entry name" value="zf-C3HC4"/>
    <property type="match status" value="1"/>
</dbReference>
<feature type="coiled-coil region" evidence="5">
    <location>
        <begin position="121"/>
        <end position="148"/>
    </location>
</feature>
<gene>
    <name evidence="8" type="ORF">FB567DRAFT_606432</name>
</gene>
<evidence type="ECO:0000256" key="4">
    <source>
        <dbReference type="PROSITE-ProRule" id="PRU00175"/>
    </source>
</evidence>
<dbReference type="SMART" id="SM00184">
    <property type="entry name" value="RING"/>
    <property type="match status" value="1"/>
</dbReference>
<keyword evidence="9" id="KW-1185">Reference proteome</keyword>
<evidence type="ECO:0000256" key="5">
    <source>
        <dbReference type="SAM" id="Coils"/>
    </source>
</evidence>
<feature type="compositionally biased region" description="Polar residues" evidence="6">
    <location>
        <begin position="199"/>
        <end position="216"/>
    </location>
</feature>
<dbReference type="Proteomes" id="UP000813461">
    <property type="component" value="Unassembled WGS sequence"/>
</dbReference>
<accession>A0A8K0R2V8</accession>
<evidence type="ECO:0000256" key="2">
    <source>
        <dbReference type="ARBA" id="ARBA00022771"/>
    </source>
</evidence>
<dbReference type="GO" id="GO:0008270">
    <property type="term" value="F:zinc ion binding"/>
    <property type="evidence" value="ECO:0007669"/>
    <property type="project" value="UniProtKB-KW"/>
</dbReference>
<dbReference type="EMBL" id="JAGMVJ010000015">
    <property type="protein sequence ID" value="KAH7080994.1"/>
    <property type="molecule type" value="Genomic_DNA"/>
</dbReference>